<evidence type="ECO:0000256" key="1">
    <source>
        <dbReference type="SAM" id="MobiDB-lite"/>
    </source>
</evidence>
<protein>
    <submittedName>
        <fullName evidence="2">Uncharacterized protein</fullName>
    </submittedName>
</protein>
<evidence type="ECO:0000313" key="2">
    <source>
        <dbReference type="EMBL" id="TGO88453.1"/>
    </source>
</evidence>
<sequence>MDTNLNSNTSMLQTASANVQASTVGNNETTTITTAAMENQNQGAATSSQPPTPSASTTMSNITPTTSTTTTIPPPTPSTSTTMSNITPMVSILTTIPPSGRLSTTLPLELRLAIYKPLLCMTIAGRLPPILYALHGTSDYSIVQAQYRIINFILSDATMRVFSTITRRGNRLGKLHYLHVRSDNFTLYGPNGVNNDSRNLVVRHYCKLQNSFRKVTFTAVQQARTPHTTESELDEANFNASYILHQLCEIVVASVQTADLRLKFLGYNMGNSIDQRRMNGFVRLASSTLAVSGRIWTPRRELVGDDGVVHDGIVWIWKLV</sequence>
<accession>A0A4Z1KVJ9</accession>
<evidence type="ECO:0000313" key="3">
    <source>
        <dbReference type="Proteomes" id="UP000297280"/>
    </source>
</evidence>
<gene>
    <name evidence="2" type="ORF">BPOR_0161g00070</name>
</gene>
<proteinExistence type="predicted"/>
<dbReference type="EMBL" id="PQXO01000161">
    <property type="protein sequence ID" value="TGO88453.1"/>
    <property type="molecule type" value="Genomic_DNA"/>
</dbReference>
<comment type="caution">
    <text evidence="2">The sequence shown here is derived from an EMBL/GenBank/DDBJ whole genome shotgun (WGS) entry which is preliminary data.</text>
</comment>
<organism evidence="2 3">
    <name type="scientific">Botrytis porri</name>
    <dbReference type="NCBI Taxonomy" id="87229"/>
    <lineage>
        <taxon>Eukaryota</taxon>
        <taxon>Fungi</taxon>
        <taxon>Dikarya</taxon>
        <taxon>Ascomycota</taxon>
        <taxon>Pezizomycotina</taxon>
        <taxon>Leotiomycetes</taxon>
        <taxon>Helotiales</taxon>
        <taxon>Sclerotiniaceae</taxon>
        <taxon>Botrytis</taxon>
    </lineage>
</organism>
<keyword evidence="3" id="KW-1185">Reference proteome</keyword>
<feature type="compositionally biased region" description="Low complexity" evidence="1">
    <location>
        <begin position="44"/>
        <end position="71"/>
    </location>
</feature>
<reference evidence="2 3" key="1">
    <citation type="submission" date="2017-12" db="EMBL/GenBank/DDBJ databases">
        <title>Comparative genomics of Botrytis spp.</title>
        <authorList>
            <person name="Valero-Jimenez C.A."/>
            <person name="Tapia P."/>
            <person name="Veloso J."/>
            <person name="Silva-Moreno E."/>
            <person name="Staats M."/>
            <person name="Valdes J.H."/>
            <person name="Van Kan J.A.L."/>
        </authorList>
    </citation>
    <scope>NUCLEOTIDE SEQUENCE [LARGE SCALE GENOMIC DNA]</scope>
    <source>
        <strain evidence="2 3">MUCL3349</strain>
    </source>
</reference>
<feature type="region of interest" description="Disordered" evidence="1">
    <location>
        <begin position="40"/>
        <end position="84"/>
    </location>
</feature>
<dbReference type="Proteomes" id="UP000297280">
    <property type="component" value="Unassembled WGS sequence"/>
</dbReference>
<dbReference type="AlphaFoldDB" id="A0A4Z1KVJ9"/>
<name>A0A4Z1KVJ9_9HELO</name>